<evidence type="ECO:0000256" key="1">
    <source>
        <dbReference type="SAM" id="MobiDB-lite"/>
    </source>
</evidence>
<feature type="region of interest" description="Disordered" evidence="1">
    <location>
        <begin position="1"/>
        <end position="24"/>
    </location>
</feature>
<proteinExistence type="predicted"/>
<evidence type="ECO:0000313" key="3">
    <source>
        <dbReference type="Proteomes" id="UP000587991"/>
    </source>
</evidence>
<gene>
    <name evidence="2" type="ORF">HF682_11120</name>
</gene>
<dbReference type="RefSeq" id="WP_168877359.1">
    <property type="nucleotide sequence ID" value="NZ_JABAIM010000002.1"/>
</dbReference>
<organism evidence="2 3">
    <name type="scientific">Leeia aquatica</name>
    <dbReference type="NCBI Taxonomy" id="2725557"/>
    <lineage>
        <taxon>Bacteria</taxon>
        <taxon>Pseudomonadati</taxon>
        <taxon>Pseudomonadota</taxon>
        <taxon>Betaproteobacteria</taxon>
        <taxon>Neisseriales</taxon>
        <taxon>Leeiaceae</taxon>
        <taxon>Leeia</taxon>
    </lineage>
</organism>
<reference evidence="2 3" key="1">
    <citation type="submission" date="2020-04" db="EMBL/GenBank/DDBJ databases">
        <title>Draft genome of Leeia sp. IMCC25680.</title>
        <authorList>
            <person name="Song J."/>
            <person name="Cho J.-C."/>
        </authorList>
    </citation>
    <scope>NUCLEOTIDE SEQUENCE [LARGE SCALE GENOMIC DNA]</scope>
    <source>
        <strain evidence="2 3">IMCC25680</strain>
    </source>
</reference>
<protein>
    <submittedName>
        <fullName evidence="2">Uncharacterized protein</fullName>
    </submittedName>
</protein>
<name>A0A847S7H6_9NEIS</name>
<evidence type="ECO:0000313" key="2">
    <source>
        <dbReference type="EMBL" id="NLR75713.1"/>
    </source>
</evidence>
<keyword evidence="3" id="KW-1185">Reference proteome</keyword>
<dbReference type="AlphaFoldDB" id="A0A847S7H6"/>
<dbReference type="EMBL" id="JABAIM010000002">
    <property type="protein sequence ID" value="NLR75713.1"/>
    <property type="molecule type" value="Genomic_DNA"/>
</dbReference>
<sequence>MSMMLSAFTEPPRSERHPHSPGVRPCVESSARSLLGLPEEALFLGYVVQYAESGEFVCRWDERLYRSQAIAVAGVEQALRYGSQLLAAIDAAQIEQTTCIGMLFSHAGQYYLSRTDRAQHG</sequence>
<dbReference type="Proteomes" id="UP000587991">
    <property type="component" value="Unassembled WGS sequence"/>
</dbReference>
<accession>A0A847S7H6</accession>
<comment type="caution">
    <text evidence="2">The sequence shown here is derived from an EMBL/GenBank/DDBJ whole genome shotgun (WGS) entry which is preliminary data.</text>
</comment>